<dbReference type="Proteomes" id="UP000220752">
    <property type="component" value="Unassembled WGS sequence"/>
</dbReference>
<accession>A0A2A6ZCN7</accession>
<organism evidence="1 2">
    <name type="scientific">Faecalibacterium langellae</name>
    <dbReference type="NCBI Taxonomy" id="3435293"/>
    <lineage>
        <taxon>Bacteria</taxon>
        <taxon>Bacillati</taxon>
        <taxon>Bacillota</taxon>
        <taxon>Clostridia</taxon>
        <taxon>Eubacteriales</taxon>
        <taxon>Oscillospiraceae</taxon>
        <taxon>Faecalibacterium</taxon>
    </lineage>
</organism>
<comment type="caution">
    <text evidence="1">The sequence shown here is derived from an EMBL/GenBank/DDBJ whole genome shotgun (WGS) entry which is preliminary data.</text>
</comment>
<evidence type="ECO:0000313" key="1">
    <source>
        <dbReference type="EMBL" id="PDX59165.1"/>
    </source>
</evidence>
<evidence type="ECO:0008006" key="3">
    <source>
        <dbReference type="Google" id="ProtNLM"/>
    </source>
</evidence>
<dbReference type="AlphaFoldDB" id="A0A2A6ZCN7"/>
<name>A0A2A6ZCN7_9FIRM</name>
<keyword evidence="2" id="KW-1185">Reference proteome</keyword>
<reference evidence="1 2" key="1">
    <citation type="journal article" date="2017" name="Front. Microbiol.">
        <title>New Insights into the Diversity of the Genus Faecalibacterium.</title>
        <authorList>
            <person name="Benevides L."/>
            <person name="Burman S."/>
            <person name="Martin R."/>
            <person name="Robert V."/>
            <person name="Thomas M."/>
            <person name="Miquel S."/>
            <person name="Chain F."/>
            <person name="Sokol H."/>
            <person name="Bermudez-Humaran L.G."/>
            <person name="Morrison M."/>
            <person name="Langella P."/>
            <person name="Azevedo V.A."/>
            <person name="Chatel J.M."/>
            <person name="Soares S."/>
        </authorList>
    </citation>
    <scope>NUCLEOTIDE SEQUENCE [LARGE SCALE GENOMIC DNA]</scope>
    <source>
        <strain evidence="2">CNCM I-4540</strain>
    </source>
</reference>
<sequence length="254" mass="29227">MCVLILHTNRALFGDDLLEKTLEKMHINEEIHRSILVPGNADEEQVIPLEEALLVNNPLQKRQLILSVLTEAPTSYYHLLQQARLNNDSEVVHYASTALAQISKEADLTLQQHEQQYASDPDDPDILCSYCDYLESYIESGYVQGRAAEIQQRQLERLLKKRIGTRRDFTLGCKLASVQLDLAEYDTARQTIDALSERWPQREEPWLLQLRIAAILHNGTAIQDILHKIKEQNVYLTSKGQEIVNFWYGKEDSK</sequence>
<protein>
    <recommendedName>
        <fullName evidence="3">Tetratricopeptide repeat protein</fullName>
    </recommendedName>
</protein>
<evidence type="ECO:0000313" key="2">
    <source>
        <dbReference type="Proteomes" id="UP000220752"/>
    </source>
</evidence>
<dbReference type="EMBL" id="NMTQ01000020">
    <property type="protein sequence ID" value="PDX59165.1"/>
    <property type="molecule type" value="Genomic_DNA"/>
</dbReference>
<proteinExistence type="predicted"/>
<gene>
    <name evidence="1" type="ORF">CGS46_04135</name>
</gene>